<evidence type="ECO:0000256" key="1">
    <source>
        <dbReference type="ARBA" id="ARBA00022723"/>
    </source>
</evidence>
<dbReference type="Proteomes" id="UP000053144">
    <property type="component" value="Chromosome 7"/>
</dbReference>
<dbReference type="PROSITE" id="PS51999">
    <property type="entry name" value="ZF_GRF"/>
    <property type="match status" value="1"/>
</dbReference>
<reference evidence="9" key="1">
    <citation type="journal article" date="2015" name="Proc. Natl. Acad. Sci. U.S.A.">
        <title>Genome sequencing of adzuki bean (Vigna angularis) provides insight into high starch and low fat accumulation and domestication.</title>
        <authorList>
            <person name="Yang K."/>
            <person name="Tian Z."/>
            <person name="Chen C."/>
            <person name="Luo L."/>
            <person name="Zhao B."/>
            <person name="Wang Z."/>
            <person name="Yu L."/>
            <person name="Li Y."/>
            <person name="Sun Y."/>
            <person name="Li W."/>
            <person name="Chen Y."/>
            <person name="Li Y."/>
            <person name="Zhang Y."/>
            <person name="Ai D."/>
            <person name="Zhao J."/>
            <person name="Shang C."/>
            <person name="Ma Y."/>
            <person name="Wu B."/>
            <person name="Wang M."/>
            <person name="Gao L."/>
            <person name="Sun D."/>
            <person name="Zhang P."/>
            <person name="Guo F."/>
            <person name="Wang W."/>
            <person name="Li Y."/>
            <person name="Wang J."/>
            <person name="Varshney R.K."/>
            <person name="Wang J."/>
            <person name="Ling H.Q."/>
            <person name="Wan P."/>
        </authorList>
    </citation>
    <scope>NUCLEOTIDE SEQUENCE</scope>
    <source>
        <strain evidence="9">cv. Jingnong 6</strain>
    </source>
</reference>
<keyword evidence="5" id="KW-0812">Transmembrane</keyword>
<evidence type="ECO:0000256" key="4">
    <source>
        <dbReference type="PROSITE-ProRule" id="PRU01343"/>
    </source>
</evidence>
<keyword evidence="2 4" id="KW-0863">Zinc-finger</keyword>
<sequence>MSGSSSSCKCTGWGFQHSSANGTSLGVKPSCFCGRPAVFRVARTPKNKGKSFWACSNFKGGSEDFVGCNFFEWCTEEVIDSRNVVNLEDSSASARNEEVGRSLMKMEQSVTKMEERDVEKLRIGCLEKSVLILEKRMKVLMGMVFLTCICNVIVISMLMKLG</sequence>
<dbReference type="GO" id="GO:0008270">
    <property type="term" value="F:zinc ion binding"/>
    <property type="evidence" value="ECO:0007669"/>
    <property type="project" value="UniProtKB-KW"/>
</dbReference>
<organism evidence="8 9">
    <name type="scientific">Phaseolus angularis</name>
    <name type="common">Azuki bean</name>
    <name type="synonym">Vigna angularis</name>
    <dbReference type="NCBI Taxonomy" id="3914"/>
    <lineage>
        <taxon>Eukaryota</taxon>
        <taxon>Viridiplantae</taxon>
        <taxon>Streptophyta</taxon>
        <taxon>Embryophyta</taxon>
        <taxon>Tracheophyta</taxon>
        <taxon>Spermatophyta</taxon>
        <taxon>Magnoliopsida</taxon>
        <taxon>eudicotyledons</taxon>
        <taxon>Gunneridae</taxon>
        <taxon>Pentapetalae</taxon>
        <taxon>rosids</taxon>
        <taxon>fabids</taxon>
        <taxon>Fabales</taxon>
        <taxon>Fabaceae</taxon>
        <taxon>Papilionoideae</taxon>
        <taxon>50 kb inversion clade</taxon>
        <taxon>NPAAA clade</taxon>
        <taxon>indigoferoid/millettioid clade</taxon>
        <taxon>Phaseoleae</taxon>
        <taxon>Vigna</taxon>
    </lineage>
</organism>
<dbReference type="Proteomes" id="UP000743370">
    <property type="component" value="Unassembled WGS sequence"/>
</dbReference>
<evidence type="ECO:0000256" key="5">
    <source>
        <dbReference type="SAM" id="Phobius"/>
    </source>
</evidence>
<evidence type="ECO:0000313" key="9">
    <source>
        <dbReference type="Proteomes" id="UP000053144"/>
    </source>
</evidence>
<reference evidence="8" key="2">
    <citation type="submission" date="2015-02" db="EMBL/GenBank/DDBJ databases">
        <authorList>
            <person name="Chooi Y.-H."/>
        </authorList>
    </citation>
    <scope>NUCLEOTIDE SEQUENCE</scope>
    <source>
        <tissue evidence="8">Seedling</tissue>
    </source>
</reference>
<dbReference type="Gramene" id="KOM47843">
    <property type="protein sequence ID" value="KOM47843"/>
    <property type="gene ID" value="LR48_Vigan07g154700"/>
</dbReference>
<keyword evidence="5" id="KW-1133">Transmembrane helix</keyword>
<dbReference type="EMBL" id="CM003377">
    <property type="protein sequence ID" value="KOM47843.1"/>
    <property type="molecule type" value="Genomic_DNA"/>
</dbReference>
<evidence type="ECO:0000313" key="10">
    <source>
        <dbReference type="Proteomes" id="UP000743370"/>
    </source>
</evidence>
<evidence type="ECO:0000313" key="7">
    <source>
        <dbReference type="EMBL" id="KAG2391565.1"/>
    </source>
</evidence>
<protein>
    <recommendedName>
        <fullName evidence="6">GRF-type domain-containing protein</fullName>
    </recommendedName>
</protein>
<dbReference type="AlphaFoldDB" id="A0A0L9UYI2"/>
<dbReference type="InterPro" id="IPR010666">
    <property type="entry name" value="Znf_GRF"/>
</dbReference>
<proteinExistence type="predicted"/>
<dbReference type="Pfam" id="PF06839">
    <property type="entry name" value="Zn_ribbon_GRF"/>
    <property type="match status" value="1"/>
</dbReference>
<dbReference type="EMBL" id="JABFOF010000007">
    <property type="protein sequence ID" value="KAG2391565.1"/>
    <property type="molecule type" value="Genomic_DNA"/>
</dbReference>
<evidence type="ECO:0000256" key="3">
    <source>
        <dbReference type="ARBA" id="ARBA00022833"/>
    </source>
</evidence>
<name>A0A0L9UYI2_PHAAN</name>
<evidence type="ECO:0000313" key="8">
    <source>
        <dbReference type="EMBL" id="KOM47843.1"/>
    </source>
</evidence>
<keyword evidence="1" id="KW-0479">Metal-binding</keyword>
<accession>A0A0L9UYI2</accession>
<reference evidence="7 10" key="3">
    <citation type="submission" date="2020-05" db="EMBL/GenBank/DDBJ databases">
        <title>Vigna angularis (adzuki bean) Var. LongXiaoDou No. 4 denovo assembly.</title>
        <authorList>
            <person name="Xiang H."/>
        </authorList>
    </citation>
    <scope>NUCLEOTIDE SEQUENCE [LARGE SCALE GENOMIC DNA]</scope>
    <source>
        <tissue evidence="7">Leaf</tissue>
    </source>
</reference>
<dbReference type="PANTHER" id="PTHR33248">
    <property type="entry name" value="ZINC ION-BINDING PROTEIN"/>
    <property type="match status" value="1"/>
</dbReference>
<evidence type="ECO:0000259" key="6">
    <source>
        <dbReference type="PROSITE" id="PS51999"/>
    </source>
</evidence>
<keyword evidence="5" id="KW-0472">Membrane</keyword>
<feature type="domain" description="GRF-type" evidence="6">
    <location>
        <begin position="31"/>
        <end position="77"/>
    </location>
</feature>
<feature type="transmembrane region" description="Helical" evidence="5">
    <location>
        <begin position="139"/>
        <end position="159"/>
    </location>
</feature>
<gene>
    <name evidence="7" type="ORF">HKW66_Vig0126740</name>
    <name evidence="8" type="ORF">LR48_Vigan07g154700</name>
</gene>
<evidence type="ECO:0000256" key="2">
    <source>
        <dbReference type="ARBA" id="ARBA00022771"/>
    </source>
</evidence>
<keyword evidence="3" id="KW-0862">Zinc</keyword>